<reference evidence="3 4" key="1">
    <citation type="journal article" date="2006" name="Nature">
        <title>Insights from the genome of the biotrophic fungal plant pathogen Ustilago maydis.</title>
        <authorList>
            <person name="Kamper J."/>
            <person name="Kahmann R."/>
            <person name="Bolker M."/>
            <person name="Ma L.J."/>
            <person name="Brefort T."/>
            <person name="Saville B.J."/>
            <person name="Banuett F."/>
            <person name="Kronstad J.W."/>
            <person name="Gold S.E."/>
            <person name="Muller O."/>
            <person name="Perlin M.H."/>
            <person name="Wosten H.A."/>
            <person name="de Vries R."/>
            <person name="Ruiz-Herrera J."/>
            <person name="Reynaga-Pena C.G."/>
            <person name="Snetselaar K."/>
            <person name="McCann M."/>
            <person name="Perez-Martin J."/>
            <person name="Feldbrugge M."/>
            <person name="Basse C.W."/>
            <person name="Steinberg G."/>
            <person name="Ibeas J.I."/>
            <person name="Holloman W."/>
            <person name="Guzman P."/>
            <person name="Farman M."/>
            <person name="Stajich J.E."/>
            <person name="Sentandreu R."/>
            <person name="Gonzalez-Prieto J.M."/>
            <person name="Kennell J.C."/>
            <person name="Molina L."/>
            <person name="Schirawski J."/>
            <person name="Mendoza-Mendoza A."/>
            <person name="Greilinger D."/>
            <person name="Munch K."/>
            <person name="Rossel N."/>
            <person name="Scherer M."/>
            <person name="Vranes M."/>
            <person name="Ladendorf O."/>
            <person name="Vincon V."/>
            <person name="Fuchs U."/>
            <person name="Sandrock B."/>
            <person name="Meng S."/>
            <person name="Ho E.C."/>
            <person name="Cahill M.J."/>
            <person name="Boyce K.J."/>
            <person name="Klose J."/>
            <person name="Klosterman S.J."/>
            <person name="Deelstra H.J."/>
            <person name="Ortiz-Castellanos L."/>
            <person name="Li W."/>
            <person name="Sanchez-Alonso P."/>
            <person name="Schreier P.H."/>
            <person name="Hauser-Hahn I."/>
            <person name="Vaupel M."/>
            <person name="Koopmann E."/>
            <person name="Friedrich G."/>
            <person name="Voss H."/>
            <person name="Schluter T."/>
            <person name="Margolis J."/>
            <person name="Platt D."/>
            <person name="Swimmer C."/>
            <person name="Gnirke A."/>
            <person name="Chen F."/>
            <person name="Vysotskaia V."/>
            <person name="Mannhaupt G."/>
            <person name="Guldener U."/>
            <person name="Munsterkotter M."/>
            <person name="Haase D."/>
            <person name="Oesterheld M."/>
            <person name="Mewes H.W."/>
            <person name="Mauceli E.W."/>
            <person name="DeCaprio D."/>
            <person name="Wade C.M."/>
            <person name="Butler J."/>
            <person name="Young S."/>
            <person name="Jaffe D.B."/>
            <person name="Calvo S."/>
            <person name="Nusbaum C."/>
            <person name="Galagan J."/>
            <person name="Birren B.W."/>
        </authorList>
    </citation>
    <scope>NUCLEOTIDE SEQUENCE [LARGE SCALE GENOMIC DNA]</scope>
    <source>
        <strain evidence="4">DSM 14603 / FGSC 9021 / UM521</strain>
    </source>
</reference>
<dbReference type="RefSeq" id="XP_011391851.1">
    <property type="nucleotide sequence ID" value="XM_011393549.1"/>
</dbReference>
<feature type="signal peptide" evidence="1">
    <location>
        <begin position="1"/>
        <end position="17"/>
    </location>
</feature>
<organism evidence="3 4">
    <name type="scientific">Mycosarcoma maydis</name>
    <name type="common">Corn smut fungus</name>
    <name type="synonym">Ustilago maydis</name>
    <dbReference type="NCBI Taxonomy" id="5270"/>
    <lineage>
        <taxon>Eukaryota</taxon>
        <taxon>Fungi</taxon>
        <taxon>Dikarya</taxon>
        <taxon>Basidiomycota</taxon>
        <taxon>Ustilaginomycotina</taxon>
        <taxon>Ustilaginomycetes</taxon>
        <taxon>Ustilaginales</taxon>
        <taxon>Ustilaginaceae</taxon>
        <taxon>Mycosarcoma</taxon>
    </lineage>
</organism>
<dbReference type="SMR" id="A0A0D1CHY9"/>
<dbReference type="OrthoDB" id="5823761at2759"/>
<dbReference type="Proteomes" id="UP000000561">
    <property type="component" value="Chromosome 18"/>
</dbReference>
<keyword evidence="1" id="KW-0732">Signal</keyword>
<accession>A0A0D1CHY9</accession>
<dbReference type="GeneID" id="23565400"/>
<name>A0A0D1CHY9_MYCMD</name>
<dbReference type="OMA" id="NFDLAWP"/>
<dbReference type="VEuPathDB" id="FungiDB:UMAG_05539"/>
<dbReference type="EMBL" id="CM003157">
    <property type="protein sequence ID" value="KIS66548.1"/>
    <property type="molecule type" value="Genomic_DNA"/>
</dbReference>
<dbReference type="InterPro" id="IPR007112">
    <property type="entry name" value="Expansin/allergen_DPBB_dom"/>
</dbReference>
<dbReference type="eggNOG" id="ENOG502S1DC">
    <property type="taxonomic scope" value="Eukaryota"/>
</dbReference>
<evidence type="ECO:0000313" key="4">
    <source>
        <dbReference type="Proteomes" id="UP000000561"/>
    </source>
</evidence>
<dbReference type="SUPFAM" id="SSF50685">
    <property type="entry name" value="Barwin-like endoglucanases"/>
    <property type="match status" value="1"/>
</dbReference>
<sequence>MWPAISLILFLPAAALAAVEFAASGYASLTHYDLPLNYVASCGCVARSTYYPTAALNRYAYGSNTSFGPACGTCFQVRLVSTPLAAPPPPPGSNGPYGDGIYFNASQVTSGSTPSLVVKIIDLCPGAGGPWCNATRLDNGSVAGNSLGFDVHFDLAWPSRGIANNFFPGDHDYGAWNVSYAAVSCERWAGWKDKAALGSDWAQESSACCANNPAPSGGDASCPAYYNTLGPDGVVPPNTSNILSKIKGASNAAASLSLRQETSAHVAALGLVSLATVAALSLATGSVF</sequence>
<feature type="chain" id="PRO_5002239683" description="Expansin-like EG45 domain-containing protein" evidence="1">
    <location>
        <begin position="18"/>
        <end position="288"/>
    </location>
</feature>
<proteinExistence type="predicted"/>
<protein>
    <recommendedName>
        <fullName evidence="2">Expansin-like EG45 domain-containing protein</fullName>
    </recommendedName>
</protein>
<dbReference type="InParanoid" id="A0A0D1CHY9"/>
<dbReference type="Pfam" id="PF22514">
    <property type="entry name" value="EXPB1_D1"/>
    <property type="match status" value="1"/>
</dbReference>
<evidence type="ECO:0000256" key="1">
    <source>
        <dbReference type="SAM" id="SignalP"/>
    </source>
</evidence>
<gene>
    <name evidence="3" type="ORF">UMAG_05539</name>
</gene>
<dbReference type="InterPro" id="IPR036908">
    <property type="entry name" value="RlpA-like_sf"/>
</dbReference>
<keyword evidence="4" id="KW-1185">Reference proteome</keyword>
<dbReference type="PROSITE" id="PS50842">
    <property type="entry name" value="EXPANSIN_EG45"/>
    <property type="match status" value="1"/>
</dbReference>
<evidence type="ECO:0000259" key="2">
    <source>
        <dbReference type="PROSITE" id="PS50842"/>
    </source>
</evidence>
<dbReference type="Gene3D" id="2.40.40.10">
    <property type="entry name" value="RlpA-like domain"/>
    <property type="match status" value="1"/>
</dbReference>
<dbReference type="AlphaFoldDB" id="A0A0D1CHY9"/>
<dbReference type="KEGG" id="uma:UMAG_05539"/>
<evidence type="ECO:0000313" key="3">
    <source>
        <dbReference type="EMBL" id="KIS66548.1"/>
    </source>
</evidence>
<feature type="domain" description="Expansin-like EG45" evidence="2">
    <location>
        <begin position="39"/>
        <end position="190"/>
    </location>
</feature>